<feature type="region of interest" description="Disordered" evidence="1">
    <location>
        <begin position="483"/>
        <end position="508"/>
    </location>
</feature>
<organism evidence="3 4">
    <name type="scientific">Aedes aegypti</name>
    <name type="common">Yellowfever mosquito</name>
    <name type="synonym">Culex aegypti</name>
    <dbReference type="NCBI Taxonomy" id="7159"/>
    <lineage>
        <taxon>Eukaryota</taxon>
        <taxon>Metazoa</taxon>
        <taxon>Ecdysozoa</taxon>
        <taxon>Arthropoda</taxon>
        <taxon>Hexapoda</taxon>
        <taxon>Insecta</taxon>
        <taxon>Pterygota</taxon>
        <taxon>Neoptera</taxon>
        <taxon>Endopterygota</taxon>
        <taxon>Diptera</taxon>
        <taxon>Nematocera</taxon>
        <taxon>Culicoidea</taxon>
        <taxon>Culicidae</taxon>
        <taxon>Culicinae</taxon>
        <taxon>Aedini</taxon>
        <taxon>Aedes</taxon>
        <taxon>Stegomyia</taxon>
    </lineage>
</organism>
<proteinExistence type="predicted"/>
<dbReference type="InParanoid" id="A0A1S4EZM0"/>
<feature type="compositionally biased region" description="Low complexity" evidence="1">
    <location>
        <begin position="440"/>
        <end position="453"/>
    </location>
</feature>
<dbReference type="EnsemblMetazoa" id="AAEL001671-RA">
    <property type="protein sequence ID" value="AAEL001671-PA"/>
    <property type="gene ID" value="AAEL001671"/>
</dbReference>
<accession>A0A1S4EZM0</accession>
<feature type="signal peptide" evidence="2">
    <location>
        <begin position="1"/>
        <end position="24"/>
    </location>
</feature>
<dbReference type="OrthoDB" id="8062658at2759"/>
<dbReference type="AlphaFoldDB" id="A0A1S4EZM0"/>
<evidence type="ECO:0000256" key="2">
    <source>
        <dbReference type="SAM" id="SignalP"/>
    </source>
</evidence>
<protein>
    <submittedName>
        <fullName evidence="3">Uncharacterized protein</fullName>
    </submittedName>
</protein>
<reference evidence="3" key="2">
    <citation type="submission" date="2020-05" db="UniProtKB">
        <authorList>
            <consortium name="EnsemblMetazoa"/>
        </authorList>
    </citation>
    <scope>IDENTIFICATION</scope>
    <source>
        <strain evidence="3">LVP_AGWG</strain>
    </source>
</reference>
<name>A0A1S4EZM0_AEDAE</name>
<evidence type="ECO:0000313" key="4">
    <source>
        <dbReference type="Proteomes" id="UP000008820"/>
    </source>
</evidence>
<keyword evidence="2" id="KW-0732">Signal</keyword>
<feature type="compositionally biased region" description="Basic and acidic residues" evidence="1">
    <location>
        <begin position="492"/>
        <end position="508"/>
    </location>
</feature>
<keyword evidence="4" id="KW-1185">Reference proteome</keyword>
<reference evidence="3 4" key="1">
    <citation type="submission" date="2017-06" db="EMBL/GenBank/DDBJ databases">
        <title>Aedes aegypti genome working group (AGWG) sequencing and assembly.</title>
        <authorList>
            <consortium name="Aedes aegypti Genome Working Group (AGWG)"/>
            <person name="Matthews B.J."/>
        </authorList>
    </citation>
    <scope>NUCLEOTIDE SEQUENCE [LARGE SCALE GENOMIC DNA]</scope>
    <source>
        <strain evidence="3 4">LVP_AGWG</strain>
    </source>
</reference>
<dbReference type="VEuPathDB" id="VectorBase:AAEL001671"/>
<sequence>MSVQRYKLIFILIFFIHTSTDAAAEASAAGDLHATAAVYHHQPQQHFQQQQQQQRQGGRSGPSNLGADNKGRTLFSPRLEYNEWHPVGRGDPLKNDPTYDYSPPVLERVRYWPENKANKDKTSDILLLGVPSKKASAKVEHQWTNNGPIRRNYYHQQINELPTVLMPPPLNNHLQPEEQYLWTQATTHQSQRYETPAEGFRYRPGPPAHPSQSFASQYSGQKYNELPVHHATPYQQQLQAHPSQQYTTTIRLSTPNEFSSKKPILHTILQNEKAIPFTKSTKSGGITEYSSNFYNPQNINAMATTIIHPPQTTEYLITESSQTIPPVSTDIKAPHVTPAAFVPAMTSSTTTTTPPPVQPTPADPFLAHLQQAQPKAPLYLIIEGHSKVKTYGLNNNDTLMQLPKMVPVVGSGDPIIRHVVNRDETGDVLSIPRITMNPVMTSTMSPEAMSSSEETSEEKSAVNSLLSLLGSSFGDYFSDKDANGNSIDSAETGDKDSKSRRNARSVDDKQQLYVMGTFQVGDEGSKEVSGDYSPYRRGSVFDESASFNQEAFAY</sequence>
<dbReference type="Proteomes" id="UP000008820">
    <property type="component" value="Chromosome 2"/>
</dbReference>
<feature type="region of interest" description="Disordered" evidence="1">
    <location>
        <begin position="437"/>
        <end position="461"/>
    </location>
</feature>
<evidence type="ECO:0000313" key="3">
    <source>
        <dbReference type="EnsemblMetazoa" id="AAEL001671-PA"/>
    </source>
</evidence>
<evidence type="ECO:0000256" key="1">
    <source>
        <dbReference type="SAM" id="MobiDB-lite"/>
    </source>
</evidence>
<gene>
    <name evidence="3" type="primary">5571666</name>
</gene>
<feature type="compositionally biased region" description="Low complexity" evidence="1">
    <location>
        <begin position="41"/>
        <end position="56"/>
    </location>
</feature>
<feature type="chain" id="PRO_5043836971" evidence="2">
    <location>
        <begin position="25"/>
        <end position="554"/>
    </location>
</feature>
<feature type="region of interest" description="Disordered" evidence="1">
    <location>
        <begin position="41"/>
        <end position="72"/>
    </location>
</feature>